<evidence type="ECO:0000256" key="3">
    <source>
        <dbReference type="ARBA" id="ARBA00022837"/>
    </source>
</evidence>
<dbReference type="InterPro" id="IPR012939">
    <property type="entry name" value="Glyco_hydro_92"/>
</dbReference>
<evidence type="ECO:0000256" key="1">
    <source>
        <dbReference type="ARBA" id="ARBA00001913"/>
    </source>
</evidence>
<dbReference type="GO" id="GO:0000224">
    <property type="term" value="F:peptide-N4-(N-acetyl-beta-glucosaminyl)asparagine amidase activity"/>
    <property type="evidence" value="ECO:0007669"/>
    <property type="project" value="TreeGrafter"/>
</dbReference>
<dbReference type="OrthoDB" id="9762711at2"/>
<feature type="domain" description="Glycosyl hydrolase family 92 N-terminal" evidence="6">
    <location>
        <begin position="40"/>
        <end position="294"/>
    </location>
</feature>
<evidence type="ECO:0000256" key="2">
    <source>
        <dbReference type="ARBA" id="ARBA00011245"/>
    </source>
</evidence>
<protein>
    <submittedName>
        <fullName evidence="7">Alpha-1,2-mannosidase</fullName>
    </submittedName>
</protein>
<dbReference type="EMBL" id="BAZW01000017">
    <property type="protein sequence ID" value="GAO30074.1"/>
    <property type="molecule type" value="Genomic_DNA"/>
</dbReference>
<keyword evidence="4" id="KW-0732">Signal</keyword>
<organism evidence="7 8">
    <name type="scientific">Geofilum rubicundum JCM 15548</name>
    <dbReference type="NCBI Taxonomy" id="1236989"/>
    <lineage>
        <taxon>Bacteria</taxon>
        <taxon>Pseudomonadati</taxon>
        <taxon>Bacteroidota</taxon>
        <taxon>Bacteroidia</taxon>
        <taxon>Marinilabiliales</taxon>
        <taxon>Marinilabiliaceae</taxon>
        <taxon>Geofilum</taxon>
    </lineage>
</organism>
<dbReference type="Gene3D" id="2.70.98.10">
    <property type="match status" value="1"/>
</dbReference>
<accession>A0A0E9LXU4</accession>
<dbReference type="Gene3D" id="1.20.1610.10">
    <property type="entry name" value="alpha-1,2-mannosidases domains"/>
    <property type="match status" value="1"/>
</dbReference>
<dbReference type="InterPro" id="IPR014718">
    <property type="entry name" value="GH-type_carb-bd"/>
</dbReference>
<dbReference type="GO" id="GO:0006516">
    <property type="term" value="P:glycoprotein catabolic process"/>
    <property type="evidence" value="ECO:0007669"/>
    <property type="project" value="TreeGrafter"/>
</dbReference>
<dbReference type="Gene3D" id="1.20.1050.60">
    <property type="entry name" value="alpha-1,2-mannosidase"/>
    <property type="match status" value="1"/>
</dbReference>
<dbReference type="Proteomes" id="UP000032900">
    <property type="component" value="Unassembled WGS sequence"/>
</dbReference>
<dbReference type="STRING" id="1236989.JCM15548_12321"/>
<dbReference type="InterPro" id="IPR008928">
    <property type="entry name" value="6-hairpin_glycosidase_sf"/>
</dbReference>
<dbReference type="FunFam" id="1.20.1050.60:FF:000001">
    <property type="entry name" value="Putative alpha-1,2-mannosidase"/>
    <property type="match status" value="1"/>
</dbReference>
<feature type="signal peptide" evidence="4">
    <location>
        <begin position="1"/>
        <end position="34"/>
    </location>
</feature>
<dbReference type="AlphaFoldDB" id="A0A0E9LXU4"/>
<dbReference type="GO" id="GO:0005829">
    <property type="term" value="C:cytosol"/>
    <property type="evidence" value="ECO:0007669"/>
    <property type="project" value="TreeGrafter"/>
</dbReference>
<dbReference type="Pfam" id="PF07971">
    <property type="entry name" value="Glyco_hydro_92"/>
    <property type="match status" value="1"/>
</dbReference>
<sequence length="765" mass="86997">MQYSNNSRIFKTHLNKSLFVILTMAVLGMGRATAKEPAAWVDPFIGTSNYGATFPGPVMPWGMVSVVPFNVTPAQGNEYSNTDNWCSNPYVHPNKVMTGFSHVNLSGVGCPDLGSILLMPLTGELQVDHAQYGTTYSQEEARPGYYTSFLDRYAIKAEATTTLRTGISRYTFPKGEAHILLNLGHGLTNESGAFMRMVSDTEIEGYKLMGTFCYNPDAVFPVYFVAEFSQPALNRGYWKKQQKLPGHRHSWDATSGTYKIYNNYFKDMAGENIGAWYSFNTEEGEQIEVKIGVSYVSIDNARENLRAEQSGFAFDETAQSAWREWNKQLSTIEVEGGSDADKTKFYTALYHLLIHPNVLQDVNGQYPAMESPDIHQVTDRNRYTVFSLWDTYRSVHPLLSLLYPEQQLGMVQSMLDMYKEGGWLPKWELYSRETNVMNGDPALIVLADTYLRGLTDFDIETAYAAMMKSATTPSAENKIRPFNDFYLKHHYIPFTKDYDNSVSEALEFYVADYSLSQLAKALGKKEDHKALRQRALGYKKYFDKNYGLLRPVLPDGSFMPGFDPVQGENFEPVHGFHEGSSWQYSFAIPHDMPGLIRLMGGQKKFIQQLETCFNEDLFDMGNEPDMGYPFLFNYVKGEEWRSQRTVRDCINTYFHTGPAGLPGNDDTGTMSAWLIYSMMGFYPIAPGDPVYTLSSPVFDKVTIHLDNSHYDNDQIIIETINNTSENIYIQKMEMDGQPLNKYFISHEELVTKQHFKFHLGNTPKK</sequence>
<name>A0A0E9LXU4_9BACT</name>
<dbReference type="Pfam" id="PF17678">
    <property type="entry name" value="Glyco_hydro_92N"/>
    <property type="match status" value="1"/>
</dbReference>
<feature type="domain" description="Glycosyl hydrolase family 92" evidence="5">
    <location>
        <begin position="300"/>
        <end position="760"/>
    </location>
</feature>
<evidence type="ECO:0000256" key="4">
    <source>
        <dbReference type="SAM" id="SignalP"/>
    </source>
</evidence>
<dbReference type="InterPro" id="IPR050883">
    <property type="entry name" value="PNGase"/>
</dbReference>
<evidence type="ECO:0000259" key="6">
    <source>
        <dbReference type="Pfam" id="PF17678"/>
    </source>
</evidence>
<comment type="subunit">
    <text evidence="2">Monomer.</text>
</comment>
<dbReference type="Gene3D" id="3.30.2080.10">
    <property type="entry name" value="GH92 mannosidase domain"/>
    <property type="match status" value="1"/>
</dbReference>
<dbReference type="PANTHER" id="PTHR12143:SF39">
    <property type="entry name" value="SECRETED PROTEIN"/>
    <property type="match status" value="1"/>
</dbReference>
<dbReference type="RefSeq" id="WP_083985074.1">
    <property type="nucleotide sequence ID" value="NZ_BAZW01000017.1"/>
</dbReference>
<evidence type="ECO:0000259" key="5">
    <source>
        <dbReference type="Pfam" id="PF07971"/>
    </source>
</evidence>
<feature type="chain" id="PRO_5002428429" evidence="4">
    <location>
        <begin position="35"/>
        <end position="765"/>
    </location>
</feature>
<reference evidence="7 8" key="1">
    <citation type="journal article" date="2015" name="Microbes Environ.">
        <title>Distribution and evolution of nitrogen fixation genes in the phylum bacteroidetes.</title>
        <authorList>
            <person name="Inoue J."/>
            <person name="Oshima K."/>
            <person name="Suda W."/>
            <person name="Sakamoto M."/>
            <person name="Iino T."/>
            <person name="Noda S."/>
            <person name="Hongoh Y."/>
            <person name="Hattori M."/>
            <person name="Ohkuma M."/>
        </authorList>
    </citation>
    <scope>NUCLEOTIDE SEQUENCE [LARGE SCALE GENOMIC DNA]</scope>
    <source>
        <strain evidence="7">JCM 15548</strain>
    </source>
</reference>
<dbReference type="InterPro" id="IPR005887">
    <property type="entry name" value="GH92_a_mannosidase_put"/>
</dbReference>
<dbReference type="NCBIfam" id="TIGR01180">
    <property type="entry name" value="aman2_put"/>
    <property type="match status" value="1"/>
</dbReference>
<keyword evidence="8" id="KW-1185">Reference proteome</keyword>
<evidence type="ECO:0000313" key="7">
    <source>
        <dbReference type="EMBL" id="GAO30074.1"/>
    </source>
</evidence>
<comment type="caution">
    <text evidence="7">The sequence shown here is derived from an EMBL/GenBank/DDBJ whole genome shotgun (WGS) entry which is preliminary data.</text>
</comment>
<comment type="cofactor">
    <cofactor evidence="1">
        <name>Ca(2+)</name>
        <dbReference type="ChEBI" id="CHEBI:29108"/>
    </cofactor>
</comment>
<dbReference type="InterPro" id="IPR041371">
    <property type="entry name" value="GH92_N"/>
</dbReference>
<dbReference type="PANTHER" id="PTHR12143">
    <property type="entry name" value="PEPTIDE N-GLYCANASE PNGASE -RELATED"/>
    <property type="match status" value="1"/>
</dbReference>
<dbReference type="GO" id="GO:0005975">
    <property type="term" value="P:carbohydrate metabolic process"/>
    <property type="evidence" value="ECO:0007669"/>
    <property type="project" value="InterPro"/>
</dbReference>
<dbReference type="GO" id="GO:0030246">
    <property type="term" value="F:carbohydrate binding"/>
    <property type="evidence" value="ECO:0007669"/>
    <property type="project" value="InterPro"/>
</dbReference>
<dbReference type="FunFam" id="3.30.2080.10:FF:000001">
    <property type="entry name" value="Alpha-1,2-mannosidase subfamily"/>
    <property type="match status" value="1"/>
</dbReference>
<gene>
    <name evidence="7" type="ORF">JCM15548_12321</name>
</gene>
<evidence type="ECO:0000313" key="8">
    <source>
        <dbReference type="Proteomes" id="UP000032900"/>
    </source>
</evidence>
<dbReference type="SUPFAM" id="SSF48208">
    <property type="entry name" value="Six-hairpin glycosidases"/>
    <property type="match status" value="1"/>
</dbReference>
<proteinExistence type="predicted"/>
<keyword evidence="3" id="KW-0106">Calcium</keyword>